<feature type="compositionally biased region" description="Basic and acidic residues" evidence="5">
    <location>
        <begin position="977"/>
        <end position="993"/>
    </location>
</feature>
<organism evidence="7 8">
    <name type="scientific">Acipenser oxyrinchus oxyrinchus</name>
    <dbReference type="NCBI Taxonomy" id="40147"/>
    <lineage>
        <taxon>Eukaryota</taxon>
        <taxon>Metazoa</taxon>
        <taxon>Chordata</taxon>
        <taxon>Craniata</taxon>
        <taxon>Vertebrata</taxon>
        <taxon>Euteleostomi</taxon>
        <taxon>Actinopterygii</taxon>
        <taxon>Chondrostei</taxon>
        <taxon>Acipenseriformes</taxon>
        <taxon>Acipenseridae</taxon>
        <taxon>Acipenser</taxon>
    </lineage>
</organism>
<feature type="compositionally biased region" description="Low complexity" evidence="5">
    <location>
        <begin position="945"/>
        <end position="961"/>
    </location>
</feature>
<dbReference type="SMART" id="SM00368">
    <property type="entry name" value="LRR_RI"/>
    <property type="match status" value="6"/>
</dbReference>
<name>A0AAD8FTN4_ACIOX</name>
<gene>
    <name evidence="7" type="ORF">AOXY_G30001</name>
</gene>
<keyword evidence="8" id="KW-1185">Reference proteome</keyword>
<dbReference type="Gene3D" id="3.80.10.10">
    <property type="entry name" value="Ribonuclease Inhibitor"/>
    <property type="match status" value="1"/>
</dbReference>
<keyword evidence="3" id="KW-0547">Nucleotide-binding</keyword>
<feature type="region of interest" description="Disordered" evidence="5">
    <location>
        <begin position="938"/>
        <end position="993"/>
    </location>
</feature>
<evidence type="ECO:0000313" key="8">
    <source>
        <dbReference type="Proteomes" id="UP001230051"/>
    </source>
</evidence>
<reference evidence="7" key="1">
    <citation type="submission" date="2022-02" db="EMBL/GenBank/DDBJ databases">
        <title>Atlantic sturgeon de novo genome assembly.</title>
        <authorList>
            <person name="Stock M."/>
            <person name="Klopp C."/>
            <person name="Guiguen Y."/>
            <person name="Cabau C."/>
            <person name="Parinello H."/>
            <person name="Santidrian Yebra-Pimentel E."/>
            <person name="Kuhl H."/>
            <person name="Dirks R.P."/>
            <person name="Guessner J."/>
            <person name="Wuertz S."/>
            <person name="Du K."/>
            <person name="Schartl M."/>
        </authorList>
    </citation>
    <scope>NUCLEOTIDE SEQUENCE</scope>
    <source>
        <strain evidence="7">STURGEONOMICS-FGT-2020</strain>
        <tissue evidence="7">Whole blood</tissue>
    </source>
</reference>
<feature type="domain" description="NACHT" evidence="6">
    <location>
        <begin position="173"/>
        <end position="306"/>
    </location>
</feature>
<protein>
    <recommendedName>
        <fullName evidence="6">NACHT domain-containing protein</fullName>
    </recommendedName>
</protein>
<keyword evidence="2" id="KW-0677">Repeat</keyword>
<comment type="caution">
    <text evidence="7">The sequence shown here is derived from an EMBL/GenBank/DDBJ whole genome shotgun (WGS) entry which is preliminary data.</text>
</comment>
<evidence type="ECO:0000256" key="3">
    <source>
        <dbReference type="ARBA" id="ARBA00022741"/>
    </source>
</evidence>
<sequence length="993" mass="110390">MLQCWRHVPRTGAQWTSRAGGHRGFLDTARTSHLMKGMERLFGSSRVYRAQPVKREARTSSSWLRYSGRLWEKCFPVCASQNRLLASSSPSDPVEIHKRKLALWFSHLPNEEKQFGGLFSPDTMHVEPLILEGPPGENVNPLTGRETPGSVHRSLTVGELFDPDPGWDPEQGQNVVLYGAVGTGKSTVVRKLVLDWCSGSTLAQFELVVPLSCEDLSLQSRPTSLQALVGRMYRHLRHSDHLRGDGRDVLFIFNGMEKMRLNFSIAATELCSSPEEPLHPGAIAVNLLRKYLLPEASILVTTRPSALDKIPRKYVDRYTEICGFTNIDQQRAYFTSRLLQQAEGQPGRDSRELLEMLYLNLQRESQIAAACFLPSYCWLTCATLHFLHFTDVRAPIRTLTGIYTSFLRLNFGGEILEAAAGPNQQGISLMHYVAKTVGKLAYEGITCKRTSFTKEEVMEKIGKEDDSDEELRQLAVFRTDILGFFLARCVQSSPAGGMGEIRYVFTVPAMQEYLAALYVVLGEKKTVLEKLGKGASEVIGQASDDLTTLLNVLSKFLPLRVFAFFNLLKMFPRLYSRISGHSNGKIGKTMASEMFKMEDQFNEDVLDQVEQSVLGVQGPAPLERQEQESFELFPIFMGGLLSRGNRVLLDQLGISIRTTAVVQITRTLKRHLLQNSQKQMPPEELVDFLFFLYEFQNQRFTAEVLGSLSALNLSRVRMTPLKCFVLAAVLACTPPRHVLESLDLSSCSLTCESLDTLRPVLLRCKTVNLQCNNLGSEACNHLKSLLIDSTCTVQSLHLCDNPLSESSARSLAEALSESRSLRHLSLMNTDLGDRGAGELASRLGGNQGLEEINMAYNSIGDNAALQLLDACRANPTLNTIHLYLNELSESGKHSLHSRGLGHGEGGRVKVLASITQGDELSQDWELILNNIRSHATSWNRERPRQPAALPAGAEGGQAAEPQRVEETELLEGPETGGRGDRETGERDQQLATH</sequence>
<evidence type="ECO:0000256" key="4">
    <source>
        <dbReference type="ARBA" id="ARBA00022840"/>
    </source>
</evidence>
<dbReference type="InterPro" id="IPR051261">
    <property type="entry name" value="NLR"/>
</dbReference>
<dbReference type="SUPFAM" id="SSF52540">
    <property type="entry name" value="P-loop containing nucleoside triphosphate hydrolases"/>
    <property type="match status" value="1"/>
</dbReference>
<evidence type="ECO:0000256" key="1">
    <source>
        <dbReference type="ARBA" id="ARBA00022614"/>
    </source>
</evidence>
<dbReference type="AlphaFoldDB" id="A0AAD8FTN4"/>
<dbReference type="Pfam" id="PF05729">
    <property type="entry name" value="NACHT"/>
    <property type="match status" value="1"/>
</dbReference>
<dbReference type="SUPFAM" id="SSF52047">
    <property type="entry name" value="RNI-like"/>
    <property type="match status" value="1"/>
</dbReference>
<keyword evidence="4" id="KW-0067">ATP-binding</keyword>
<dbReference type="Gene3D" id="3.40.50.300">
    <property type="entry name" value="P-loop containing nucleotide triphosphate hydrolases"/>
    <property type="match status" value="1"/>
</dbReference>
<dbReference type="PANTHER" id="PTHR24106">
    <property type="entry name" value="NACHT, LRR AND CARD DOMAINS-CONTAINING"/>
    <property type="match status" value="1"/>
</dbReference>
<evidence type="ECO:0000256" key="2">
    <source>
        <dbReference type="ARBA" id="ARBA00022737"/>
    </source>
</evidence>
<dbReference type="Proteomes" id="UP001230051">
    <property type="component" value="Unassembled WGS sequence"/>
</dbReference>
<keyword evidence="1" id="KW-0433">Leucine-rich repeat</keyword>
<dbReference type="PROSITE" id="PS50837">
    <property type="entry name" value="NACHT"/>
    <property type="match status" value="1"/>
</dbReference>
<evidence type="ECO:0000259" key="6">
    <source>
        <dbReference type="PROSITE" id="PS50837"/>
    </source>
</evidence>
<dbReference type="GO" id="GO:0005524">
    <property type="term" value="F:ATP binding"/>
    <property type="evidence" value="ECO:0007669"/>
    <property type="project" value="UniProtKB-KW"/>
</dbReference>
<dbReference type="InterPro" id="IPR032675">
    <property type="entry name" value="LRR_dom_sf"/>
</dbReference>
<proteinExistence type="predicted"/>
<dbReference type="EMBL" id="JAGXEW010000041">
    <property type="protein sequence ID" value="KAK1153481.1"/>
    <property type="molecule type" value="Genomic_DNA"/>
</dbReference>
<dbReference type="InterPro" id="IPR027417">
    <property type="entry name" value="P-loop_NTPase"/>
</dbReference>
<evidence type="ECO:0000313" key="7">
    <source>
        <dbReference type="EMBL" id="KAK1153481.1"/>
    </source>
</evidence>
<evidence type="ECO:0000256" key="5">
    <source>
        <dbReference type="SAM" id="MobiDB-lite"/>
    </source>
</evidence>
<dbReference type="InterPro" id="IPR007111">
    <property type="entry name" value="NACHT_NTPase"/>
</dbReference>
<accession>A0AAD8FTN4</accession>